<sequence>MNYWVIGGAILFIILISMQYSLNKIIVLLKEIKEILYRLDIKDKIK</sequence>
<keyword evidence="3" id="KW-1185">Reference proteome</keyword>
<keyword evidence="1" id="KW-0812">Transmembrane</keyword>
<keyword evidence="1" id="KW-0472">Membrane</keyword>
<dbReference type="EMBL" id="CP078093">
    <property type="protein sequence ID" value="QXM05564.1"/>
    <property type="molecule type" value="Genomic_DNA"/>
</dbReference>
<proteinExistence type="predicted"/>
<organism evidence="2 3">
    <name type="scientific">Crassaminicella indica</name>
    <dbReference type="NCBI Taxonomy" id="2855394"/>
    <lineage>
        <taxon>Bacteria</taxon>
        <taxon>Bacillati</taxon>
        <taxon>Bacillota</taxon>
        <taxon>Clostridia</taxon>
        <taxon>Eubacteriales</taxon>
        <taxon>Clostridiaceae</taxon>
        <taxon>Crassaminicella</taxon>
    </lineage>
</organism>
<accession>A0ABX8R965</accession>
<keyword evidence="1" id="KW-1133">Transmembrane helix</keyword>
<protein>
    <submittedName>
        <fullName evidence="2">Uncharacterized protein</fullName>
    </submittedName>
</protein>
<dbReference type="RefSeq" id="WP_218282262.1">
    <property type="nucleotide sequence ID" value="NZ_CP078093.1"/>
</dbReference>
<evidence type="ECO:0000256" key="1">
    <source>
        <dbReference type="SAM" id="Phobius"/>
    </source>
</evidence>
<feature type="transmembrane region" description="Helical" evidence="1">
    <location>
        <begin position="6"/>
        <end position="29"/>
    </location>
</feature>
<gene>
    <name evidence="2" type="ORF">KVH43_09285</name>
</gene>
<name>A0ABX8R965_9CLOT</name>
<reference evidence="2" key="1">
    <citation type="submission" date="2021-07" db="EMBL/GenBank/DDBJ databases">
        <title>Complete genome sequence of Crassaminicella sp. 143-21, isolated from a deep-sea hydrothermal vent.</title>
        <authorList>
            <person name="Li X."/>
        </authorList>
    </citation>
    <scope>NUCLEOTIDE SEQUENCE</scope>
    <source>
        <strain evidence="2">143-21</strain>
    </source>
</reference>
<evidence type="ECO:0000313" key="3">
    <source>
        <dbReference type="Proteomes" id="UP000886818"/>
    </source>
</evidence>
<dbReference type="Proteomes" id="UP000886818">
    <property type="component" value="Chromosome"/>
</dbReference>
<evidence type="ECO:0000313" key="2">
    <source>
        <dbReference type="EMBL" id="QXM05564.1"/>
    </source>
</evidence>